<sequence>MAVWLLSPENFLYGSILIILFVVMLFECVGLLCKTDLFGLFDQHQFGLLSSKHPPPEHLTSYWYSVSGSGWLLLFLFLFSLQGLVYQFGFRRYADVMVSEFWIFAVSGALSITIVSALFFRLQFVMRKALAAQTNSTLTSTEQHELSGAVAQIITAAEANNTMADAIVLDHQKHEKRVKVKPLESGETFNAGDKVILIHQGMSCWLASRRKDTPKLN</sequence>
<dbReference type="STRING" id="634436.SAMN05216361_2148"/>
<proteinExistence type="predicted"/>
<accession>A0A1M5JKQ8</accession>
<dbReference type="RefSeq" id="WP_073322163.1">
    <property type="nucleotide sequence ID" value="NZ_FQWD01000003.1"/>
</dbReference>
<dbReference type="Proteomes" id="UP000184520">
    <property type="component" value="Unassembled WGS sequence"/>
</dbReference>
<feature type="transmembrane region" description="Helical" evidence="1">
    <location>
        <begin position="12"/>
        <end position="33"/>
    </location>
</feature>
<dbReference type="OrthoDB" id="7207054at2"/>
<keyword evidence="4" id="KW-1185">Reference proteome</keyword>
<gene>
    <name evidence="3" type="ORF">SAMN05216361_2148</name>
</gene>
<dbReference type="EMBL" id="FQWD01000003">
    <property type="protein sequence ID" value="SHG41152.1"/>
    <property type="molecule type" value="Genomic_DNA"/>
</dbReference>
<dbReference type="Pfam" id="PF07290">
    <property type="entry name" value="YqiJ_OB"/>
    <property type="match status" value="1"/>
</dbReference>
<name>A0A1M5JKQ8_9ALTE</name>
<dbReference type="AlphaFoldDB" id="A0A1M5JKQ8"/>
<feature type="transmembrane region" description="Helical" evidence="1">
    <location>
        <begin position="62"/>
        <end position="81"/>
    </location>
</feature>
<feature type="domain" description="Inner membrane protein YqiJ OB-fold" evidence="2">
    <location>
        <begin position="146"/>
        <end position="201"/>
    </location>
</feature>
<feature type="transmembrane region" description="Helical" evidence="1">
    <location>
        <begin position="101"/>
        <end position="120"/>
    </location>
</feature>
<keyword evidence="1" id="KW-0812">Transmembrane</keyword>
<keyword evidence="1" id="KW-0472">Membrane</keyword>
<protein>
    <recommendedName>
        <fullName evidence="2">Inner membrane protein YqiJ OB-fold domain-containing protein</fullName>
    </recommendedName>
</protein>
<evidence type="ECO:0000313" key="3">
    <source>
        <dbReference type="EMBL" id="SHG41152.1"/>
    </source>
</evidence>
<evidence type="ECO:0000259" key="2">
    <source>
        <dbReference type="Pfam" id="PF07290"/>
    </source>
</evidence>
<organism evidence="3 4">
    <name type="scientific">Marisediminitalea aggregata</name>
    <dbReference type="NCBI Taxonomy" id="634436"/>
    <lineage>
        <taxon>Bacteria</taxon>
        <taxon>Pseudomonadati</taxon>
        <taxon>Pseudomonadota</taxon>
        <taxon>Gammaproteobacteria</taxon>
        <taxon>Alteromonadales</taxon>
        <taxon>Alteromonadaceae</taxon>
        <taxon>Marisediminitalea</taxon>
    </lineage>
</organism>
<evidence type="ECO:0000256" key="1">
    <source>
        <dbReference type="SAM" id="Phobius"/>
    </source>
</evidence>
<reference evidence="4" key="1">
    <citation type="submission" date="2016-11" db="EMBL/GenBank/DDBJ databases">
        <authorList>
            <person name="Varghese N."/>
            <person name="Submissions S."/>
        </authorList>
    </citation>
    <scope>NUCLEOTIDE SEQUENCE [LARGE SCALE GENOMIC DNA]</scope>
    <source>
        <strain evidence="4">CGMCC 1.8995</strain>
    </source>
</reference>
<evidence type="ECO:0000313" key="4">
    <source>
        <dbReference type="Proteomes" id="UP000184520"/>
    </source>
</evidence>
<keyword evidence="1" id="KW-1133">Transmembrane helix</keyword>
<dbReference type="InterPro" id="IPR010840">
    <property type="entry name" value="YqiJ_OB"/>
</dbReference>